<sequence>MFLSQMTLKNFRKYTNLTINFHKGLNALVGENDSGKSTIIDAIKIVLSTQSDDYIAITEDDFFTDNDGKSATEFSISCTIENFEAEEAKNFIEFATVEKEENNSSTNFKLFLFFRAYKEGNRIYRELNTGDRDRGNVLNGKAKELLKCVYLKPLRDAEREMCRGRNSRISQILYSHPHFSNKESNELVEIIKKANNEIQQYFIDKDGKIILENIRETLQEFIDKNASNSASIEASRTTLKQILESLSLIAPERSPGLGVYNLLFIAAELLLLNSNANDSLKLALIEELEAHLHPQAQLRLMNYLQKKYNDSGVQLIISTHSPTLASKINTKNIILIKGNAAYELTPDKTALNKGDYLFLQRFLDATKANFFFAKGIIMVEGDAEALLIPALADILDLNLEKHGVSLVNVGNIAFFRYSKIFLRSQGDTLPIPVSIITDCDIKPEEKDGVFNTYNTETERKIESIKQRYNNKNVQAFVAPKWTLEYSIGLSSLKDMLFESILQAEKIENSDKYALTDSKIKSVHTEFQEEQTAWKSISPEKVAYKYYHDIMLEKQISKAVVAQCLASNLRWSLIDETKGLTKEKMFDLDLYQISINEDKRKALAEQLERDIYLKYIVDAIKHAAGVK</sequence>
<dbReference type="InterPro" id="IPR041685">
    <property type="entry name" value="AAA_GajA/Old/RecF-like"/>
</dbReference>
<dbReference type="SUPFAM" id="SSF52540">
    <property type="entry name" value="P-loop containing nucleoside triphosphate hydrolases"/>
    <property type="match status" value="1"/>
</dbReference>
<dbReference type="PANTHER" id="PTHR43581">
    <property type="entry name" value="ATP/GTP PHOSPHATASE"/>
    <property type="match status" value="1"/>
</dbReference>
<evidence type="ECO:0000259" key="2">
    <source>
        <dbReference type="Pfam" id="PF20469"/>
    </source>
</evidence>
<organism evidence="3 4">
    <name type="scientific">Desulfovibrio porci</name>
    <dbReference type="NCBI Taxonomy" id="2605782"/>
    <lineage>
        <taxon>Bacteria</taxon>
        <taxon>Pseudomonadati</taxon>
        <taxon>Thermodesulfobacteriota</taxon>
        <taxon>Desulfovibrionia</taxon>
        <taxon>Desulfovibrionales</taxon>
        <taxon>Desulfovibrionaceae</taxon>
        <taxon>Desulfovibrio</taxon>
    </lineage>
</organism>
<accession>A0A6L5XM00</accession>
<dbReference type="InterPro" id="IPR051396">
    <property type="entry name" value="Bact_Antivir_Def_Nuclease"/>
</dbReference>
<gene>
    <name evidence="3" type="ORF">FYJ44_09185</name>
</gene>
<feature type="domain" description="OLD protein-like TOPRIM" evidence="2">
    <location>
        <begin position="371"/>
        <end position="440"/>
    </location>
</feature>
<dbReference type="PANTHER" id="PTHR43581:SF4">
    <property type="entry name" value="ATP_GTP PHOSPHATASE"/>
    <property type="match status" value="1"/>
</dbReference>
<dbReference type="RefSeq" id="WP_154511368.1">
    <property type="nucleotide sequence ID" value="NZ_VUMH01000008.1"/>
</dbReference>
<evidence type="ECO:0000259" key="1">
    <source>
        <dbReference type="Pfam" id="PF13175"/>
    </source>
</evidence>
<evidence type="ECO:0000313" key="3">
    <source>
        <dbReference type="EMBL" id="MSS28202.1"/>
    </source>
</evidence>
<protein>
    <submittedName>
        <fullName evidence="3">AAA family ATPase</fullName>
    </submittedName>
</protein>
<name>A0A6L5XM00_9BACT</name>
<dbReference type="InterPro" id="IPR027417">
    <property type="entry name" value="P-loop_NTPase"/>
</dbReference>
<proteinExistence type="predicted"/>
<dbReference type="Pfam" id="PF13175">
    <property type="entry name" value="AAA_15"/>
    <property type="match status" value="1"/>
</dbReference>
<dbReference type="InterPro" id="IPR034139">
    <property type="entry name" value="TOPRIM_OLD"/>
</dbReference>
<evidence type="ECO:0000313" key="4">
    <source>
        <dbReference type="Proteomes" id="UP000477488"/>
    </source>
</evidence>
<feature type="domain" description="Endonuclease GajA/Old nuclease/RecF-like AAA" evidence="1">
    <location>
        <begin position="1"/>
        <end position="325"/>
    </location>
</feature>
<keyword evidence="4" id="KW-1185">Reference proteome</keyword>
<comment type="caution">
    <text evidence="3">The sequence shown here is derived from an EMBL/GenBank/DDBJ whole genome shotgun (WGS) entry which is preliminary data.</text>
</comment>
<dbReference type="Gene3D" id="3.40.50.300">
    <property type="entry name" value="P-loop containing nucleotide triphosphate hydrolases"/>
    <property type="match status" value="1"/>
</dbReference>
<dbReference type="Pfam" id="PF20469">
    <property type="entry name" value="OLD-like_TOPRIM"/>
    <property type="match status" value="1"/>
</dbReference>
<dbReference type="EMBL" id="VUMH01000008">
    <property type="protein sequence ID" value="MSS28202.1"/>
    <property type="molecule type" value="Genomic_DNA"/>
</dbReference>
<dbReference type="CDD" id="cd01026">
    <property type="entry name" value="TOPRIM_OLD"/>
    <property type="match status" value="1"/>
</dbReference>
<reference evidence="3 4" key="1">
    <citation type="submission" date="2019-09" db="EMBL/GenBank/DDBJ databases">
        <title>In-depth cultivation of the pig gut microbiome towards novel bacterial diversity and tailored functional studies.</title>
        <authorList>
            <person name="Wylensek D."/>
            <person name="Hitch T.C.A."/>
            <person name="Clavel T."/>
        </authorList>
    </citation>
    <scope>NUCLEOTIDE SEQUENCE [LARGE SCALE GENOMIC DNA]</scope>
    <source>
        <strain evidence="3 4">PG-178-WT-4</strain>
    </source>
</reference>
<dbReference type="Proteomes" id="UP000477488">
    <property type="component" value="Unassembled WGS sequence"/>
</dbReference>
<dbReference type="AlphaFoldDB" id="A0A6L5XM00"/>